<comment type="caution">
    <text evidence="3">The sequence shown here is derived from an EMBL/GenBank/DDBJ whole genome shotgun (WGS) entry which is preliminary data.</text>
</comment>
<dbReference type="EMBL" id="JRES01001499">
    <property type="protein sequence ID" value="KNC22441.1"/>
    <property type="molecule type" value="Genomic_DNA"/>
</dbReference>
<keyword evidence="4" id="KW-1185">Reference proteome</keyword>
<evidence type="ECO:0000313" key="3">
    <source>
        <dbReference type="EMBL" id="KNC22441.1"/>
    </source>
</evidence>
<reference evidence="3 4" key="1">
    <citation type="journal article" date="2015" name="Nat. Commun.">
        <title>Lucilia cuprina genome unlocks parasitic fly biology to underpin future interventions.</title>
        <authorList>
            <person name="Anstead C.A."/>
            <person name="Korhonen P.K."/>
            <person name="Young N.D."/>
            <person name="Hall R.S."/>
            <person name="Jex A.R."/>
            <person name="Murali S.C."/>
            <person name="Hughes D.S."/>
            <person name="Lee S.F."/>
            <person name="Perry T."/>
            <person name="Stroehlein A.J."/>
            <person name="Ansell B.R."/>
            <person name="Breugelmans B."/>
            <person name="Hofmann A."/>
            <person name="Qu J."/>
            <person name="Dugan S."/>
            <person name="Lee S.L."/>
            <person name="Chao H."/>
            <person name="Dinh H."/>
            <person name="Han Y."/>
            <person name="Doddapaneni H.V."/>
            <person name="Worley K.C."/>
            <person name="Muzny D.M."/>
            <person name="Ioannidis P."/>
            <person name="Waterhouse R.M."/>
            <person name="Zdobnov E.M."/>
            <person name="James P.J."/>
            <person name="Bagnall N.H."/>
            <person name="Kotze A.C."/>
            <person name="Gibbs R.A."/>
            <person name="Richards S."/>
            <person name="Batterham P."/>
            <person name="Gasser R.B."/>
        </authorList>
    </citation>
    <scope>NUCLEOTIDE SEQUENCE [LARGE SCALE GENOMIC DNA]</scope>
    <source>
        <strain evidence="3 4">LS</strain>
        <tissue evidence="3">Full body</tissue>
    </source>
</reference>
<keyword evidence="2" id="KW-1133">Transmembrane helix</keyword>
<proteinExistence type="predicted"/>
<accession>A0A0L0BR08</accession>
<evidence type="ECO:0000313" key="4">
    <source>
        <dbReference type="Proteomes" id="UP000037069"/>
    </source>
</evidence>
<keyword evidence="2" id="KW-0472">Membrane</keyword>
<gene>
    <name evidence="3" type="ORF">FF38_08844</name>
</gene>
<evidence type="ECO:0000256" key="1">
    <source>
        <dbReference type="SAM" id="MobiDB-lite"/>
    </source>
</evidence>
<feature type="compositionally biased region" description="Acidic residues" evidence="1">
    <location>
        <begin position="199"/>
        <end position="211"/>
    </location>
</feature>
<keyword evidence="2" id="KW-0812">Transmembrane</keyword>
<dbReference type="AlphaFoldDB" id="A0A0L0BR08"/>
<feature type="region of interest" description="Disordered" evidence="1">
    <location>
        <begin position="191"/>
        <end position="217"/>
    </location>
</feature>
<sequence length="217" mass="25367">MFSGSIKIEKSPASLAGEKKIIFITVINLYELSLFGIYHSLIMVKWGKILRQLEMKTTTTTKYNNKKIHQNIPLKRVDNDDDDDDHVDNDEIYAKTTICHNNYNPIKQKKRKNRQIGRQTDFNIRNNTNRVDNTCNNKYCIKSIQVRVKVAKENCFPKVLRVQHRPQLKLNSKWKVPSDLYTNSCLKSFSIQSSQDNHDGDDNDDDDDKDHDDDRPH</sequence>
<protein>
    <submittedName>
        <fullName evidence="3">Uncharacterized protein</fullName>
    </submittedName>
</protein>
<name>A0A0L0BR08_LUCCU</name>
<organism evidence="3 4">
    <name type="scientific">Lucilia cuprina</name>
    <name type="common">Green bottle fly</name>
    <name type="synonym">Australian sheep blowfly</name>
    <dbReference type="NCBI Taxonomy" id="7375"/>
    <lineage>
        <taxon>Eukaryota</taxon>
        <taxon>Metazoa</taxon>
        <taxon>Ecdysozoa</taxon>
        <taxon>Arthropoda</taxon>
        <taxon>Hexapoda</taxon>
        <taxon>Insecta</taxon>
        <taxon>Pterygota</taxon>
        <taxon>Neoptera</taxon>
        <taxon>Endopterygota</taxon>
        <taxon>Diptera</taxon>
        <taxon>Brachycera</taxon>
        <taxon>Muscomorpha</taxon>
        <taxon>Oestroidea</taxon>
        <taxon>Calliphoridae</taxon>
        <taxon>Luciliinae</taxon>
        <taxon>Lucilia</taxon>
    </lineage>
</organism>
<evidence type="ECO:0000256" key="2">
    <source>
        <dbReference type="SAM" id="Phobius"/>
    </source>
</evidence>
<dbReference type="Proteomes" id="UP000037069">
    <property type="component" value="Unassembled WGS sequence"/>
</dbReference>
<feature type="transmembrane region" description="Helical" evidence="2">
    <location>
        <begin position="21"/>
        <end position="41"/>
    </location>
</feature>